<comment type="similarity">
    <text evidence="1">Belongs to the Mediator complex subunit 18 family.</text>
</comment>
<protein>
    <recommendedName>
        <fullName evidence="1">Mediator of RNA polymerase II transcription subunit 18</fullName>
    </recommendedName>
    <alternativeName>
        <fullName evidence="1">Mediator complex subunit 18</fullName>
    </alternativeName>
</protein>
<evidence type="ECO:0000256" key="2">
    <source>
        <dbReference type="SAM" id="MobiDB-lite"/>
    </source>
</evidence>
<sequence length="353" mass="38717">MKYSALLIAATAAVVTANPNLFVREAEFNDDAAQECLQNQCQSLNSKINQDCLPIIGGVDSDTDLGNQQAISYYSCICDAMSSASSDCKSCLSSAGEDIDQEMGSVCDEVKTMTTSTPAGTSVTTNTQTTDSNTSPSPSQSANQNSGDSDDDDSSSLQAIPSFAMSITYECILLGTFDVGLLDKVKNKLRVNCDKNYDLKSHEIVFSVSAGPNTTNGRMVMRRDALDERAKWNAIRMFRAEPALLIRSTIDFELEDIDTSIPFIQSLGYAYNHEFTKRGEAYIYNDTIVSVYQLYNSNDEIVHAQNVWMAEVRSLPVIPDQSASIDPLNIAISNCLKLKQTLKPLIQLKRVEH</sequence>
<keyword evidence="3" id="KW-0732">Signal</keyword>
<feature type="compositionally biased region" description="Low complexity" evidence="2">
    <location>
        <begin position="115"/>
        <end position="147"/>
    </location>
</feature>
<feature type="signal peptide" evidence="3">
    <location>
        <begin position="1"/>
        <end position="17"/>
    </location>
</feature>
<gene>
    <name evidence="1" type="primary">MED18</name>
    <name evidence="6" type="ORF">E3Q02_02886</name>
    <name evidence="5" type="ORF">E3Q03_03300</name>
    <name evidence="4" type="ORF">E3Q17_02902</name>
</gene>
<proteinExistence type="inferred from homology"/>
<evidence type="ECO:0000256" key="3">
    <source>
        <dbReference type="SAM" id="SignalP"/>
    </source>
</evidence>
<feature type="chain" id="PRO_5044091218" description="Mediator of RNA polymerase II transcription subunit 18" evidence="3">
    <location>
        <begin position="18"/>
        <end position="353"/>
    </location>
</feature>
<dbReference type="Pfam" id="PF09637">
    <property type="entry name" value="Med18"/>
    <property type="match status" value="1"/>
</dbReference>
<accession>A0A4T0TER5</accession>
<dbReference type="OrthoDB" id="10018982at2759"/>
<dbReference type="AlphaFoldDB" id="A0A4T0TER5"/>
<dbReference type="GO" id="GO:0016592">
    <property type="term" value="C:mediator complex"/>
    <property type="evidence" value="ECO:0007669"/>
    <property type="project" value="InterPro"/>
</dbReference>
<evidence type="ECO:0000313" key="5">
    <source>
        <dbReference type="EMBL" id="TIC60288.1"/>
    </source>
</evidence>
<dbReference type="EMBL" id="SPRH01000036">
    <property type="protein sequence ID" value="TIB98628.1"/>
    <property type="molecule type" value="Genomic_DNA"/>
</dbReference>
<reference evidence="7 8" key="1">
    <citation type="submission" date="2019-03" db="EMBL/GenBank/DDBJ databases">
        <title>Sequencing 25 genomes of Wallemia mellicola.</title>
        <authorList>
            <person name="Gostincar C."/>
        </authorList>
    </citation>
    <scope>NUCLEOTIDE SEQUENCE [LARGE SCALE GENOMIC DNA]</scope>
    <source>
        <strain evidence="4 8">EXF-1262</strain>
        <strain evidence="6 9">EXF-1274</strain>
        <strain evidence="5 7">EXF-1277</strain>
    </source>
</reference>
<organism evidence="4 8">
    <name type="scientific">Wallemia mellicola</name>
    <dbReference type="NCBI Taxonomy" id="1708541"/>
    <lineage>
        <taxon>Eukaryota</taxon>
        <taxon>Fungi</taxon>
        <taxon>Dikarya</taxon>
        <taxon>Basidiomycota</taxon>
        <taxon>Wallemiomycotina</taxon>
        <taxon>Wallemiomycetes</taxon>
        <taxon>Wallemiales</taxon>
        <taxon>Wallemiaceae</taxon>
        <taxon>Wallemia</taxon>
    </lineage>
</organism>
<comment type="subunit">
    <text evidence="1">Component of the Mediator complex.</text>
</comment>
<evidence type="ECO:0000313" key="8">
    <source>
        <dbReference type="Proteomes" id="UP000307169"/>
    </source>
</evidence>
<dbReference type="GO" id="GO:0006357">
    <property type="term" value="P:regulation of transcription by RNA polymerase II"/>
    <property type="evidence" value="ECO:0007669"/>
    <property type="project" value="InterPro"/>
</dbReference>
<name>A0A4T0TER5_9BASI</name>
<dbReference type="Proteomes" id="UP000307169">
    <property type="component" value="Unassembled WGS sequence"/>
</dbReference>
<dbReference type="Proteomes" id="UP000309601">
    <property type="component" value="Unassembled WGS sequence"/>
</dbReference>
<dbReference type="EMBL" id="SPRV01000043">
    <property type="protein sequence ID" value="TIC60288.1"/>
    <property type="molecule type" value="Genomic_DNA"/>
</dbReference>
<dbReference type="EMBL" id="SPRW01000033">
    <property type="protein sequence ID" value="TIC63732.1"/>
    <property type="molecule type" value="Genomic_DNA"/>
</dbReference>
<comment type="caution">
    <text evidence="4">The sequence shown here is derived from an EMBL/GenBank/DDBJ whole genome shotgun (WGS) entry which is preliminary data.</text>
</comment>
<dbReference type="Proteomes" id="UP000305362">
    <property type="component" value="Unassembled WGS sequence"/>
</dbReference>
<dbReference type="GO" id="GO:0003712">
    <property type="term" value="F:transcription coregulator activity"/>
    <property type="evidence" value="ECO:0007669"/>
    <property type="project" value="InterPro"/>
</dbReference>
<comment type="subcellular location">
    <subcellularLocation>
        <location evidence="1">Nucleus</location>
    </subcellularLocation>
</comment>
<keyword evidence="1" id="KW-0804">Transcription</keyword>
<comment type="function">
    <text evidence="1">Component of the Mediator complex, a coactivator involved in the regulated transcription of nearly all RNA polymerase II-dependent genes. Mediator functions as a bridge to convey information from gene-specific regulatory proteins to the basal RNA polymerase II transcription machinery. Mediator is recruited to promoters by direct interactions with regulatory proteins and serves as a scaffold for the assembly of a functional preinitiation complex with RNA polymerase II and the general transcription factors.</text>
</comment>
<keyword evidence="1" id="KW-0010">Activator</keyword>
<evidence type="ECO:0000313" key="6">
    <source>
        <dbReference type="EMBL" id="TIC63732.1"/>
    </source>
</evidence>
<feature type="region of interest" description="Disordered" evidence="2">
    <location>
        <begin position="115"/>
        <end position="155"/>
    </location>
</feature>
<dbReference type="Gene3D" id="2.40.320.10">
    <property type="entry name" value="Hypothetical Protein Pfu-838710-001"/>
    <property type="match status" value="1"/>
</dbReference>
<keyword evidence="1" id="KW-0539">Nucleus</keyword>
<dbReference type="InterPro" id="IPR019095">
    <property type="entry name" value="Mediator_Med18"/>
</dbReference>
<evidence type="ECO:0000313" key="4">
    <source>
        <dbReference type="EMBL" id="TIB98628.1"/>
    </source>
</evidence>
<evidence type="ECO:0000256" key="1">
    <source>
        <dbReference type="RuleBase" id="RU364150"/>
    </source>
</evidence>
<evidence type="ECO:0000313" key="7">
    <source>
        <dbReference type="Proteomes" id="UP000305362"/>
    </source>
</evidence>
<evidence type="ECO:0000313" key="9">
    <source>
        <dbReference type="Proteomes" id="UP000309601"/>
    </source>
</evidence>
<keyword evidence="1" id="KW-0805">Transcription regulation</keyword>